<proteinExistence type="predicted"/>
<accession>A0ACC0ZRZ3</accession>
<evidence type="ECO:0000313" key="1">
    <source>
        <dbReference type="EMBL" id="KAJ0054619.1"/>
    </source>
</evidence>
<evidence type="ECO:0000313" key="2">
    <source>
        <dbReference type="Proteomes" id="UP001163603"/>
    </source>
</evidence>
<keyword evidence="2" id="KW-1185">Reference proteome</keyword>
<protein>
    <submittedName>
        <fullName evidence="1">Uncharacterized protein</fullName>
    </submittedName>
</protein>
<organism evidence="1 2">
    <name type="scientific">Pistacia integerrima</name>
    <dbReference type="NCBI Taxonomy" id="434235"/>
    <lineage>
        <taxon>Eukaryota</taxon>
        <taxon>Viridiplantae</taxon>
        <taxon>Streptophyta</taxon>
        <taxon>Embryophyta</taxon>
        <taxon>Tracheophyta</taxon>
        <taxon>Spermatophyta</taxon>
        <taxon>Magnoliopsida</taxon>
        <taxon>eudicotyledons</taxon>
        <taxon>Gunneridae</taxon>
        <taxon>Pentapetalae</taxon>
        <taxon>rosids</taxon>
        <taxon>malvids</taxon>
        <taxon>Sapindales</taxon>
        <taxon>Anacardiaceae</taxon>
        <taxon>Pistacia</taxon>
    </lineage>
</organism>
<dbReference type="Proteomes" id="UP001163603">
    <property type="component" value="Chromosome 1"/>
</dbReference>
<dbReference type="EMBL" id="CM047736">
    <property type="protein sequence ID" value="KAJ0054619.1"/>
    <property type="molecule type" value="Genomic_DNA"/>
</dbReference>
<comment type="caution">
    <text evidence="1">The sequence shown here is derived from an EMBL/GenBank/DDBJ whole genome shotgun (WGS) entry which is preliminary data.</text>
</comment>
<gene>
    <name evidence="1" type="ORF">Pint_03423</name>
</gene>
<name>A0ACC0ZRZ3_9ROSI</name>
<sequence>MDARDALQHGHSNILMGHSSFSANTTMIPPPSSAAHAANRFQFNSLAPPSPSPSPSQSQPQSQPKPLDSLTAANPFDGSQSLRAGGGGFSIDPSKKKRGRPRKYAPDGNIALRLAPTQSPASHGGDSGGGGDTSASEPPAKKNRGRPPGSGKRQMDALGGVGGVGFTPHVITVKTGEDIASKIMAFSQQGPRTVCILSANGAICNVTLRQPAMSGGTVTYEGRFEIISLSGSFLLSEDNGSRSRSGGLSVSLAGSDGRVLGGGVAGMLLAASPVQVIVGSFMAEGKKSNSNILTSGPSSATTPHMLNFGAPVASSPPSNGGSSDSSDENGSSPLNRAGGLFNNPSQPIHNMHMYHLWSGQTSQ</sequence>
<reference evidence="2" key="1">
    <citation type="journal article" date="2023" name="G3 (Bethesda)">
        <title>Genome assembly and association tests identify interacting loci associated with vigor, precocity, and sex in interspecific pistachio rootstocks.</title>
        <authorList>
            <person name="Palmer W."/>
            <person name="Jacygrad E."/>
            <person name="Sagayaradj S."/>
            <person name="Cavanaugh K."/>
            <person name="Han R."/>
            <person name="Bertier L."/>
            <person name="Beede B."/>
            <person name="Kafkas S."/>
            <person name="Golino D."/>
            <person name="Preece J."/>
            <person name="Michelmore R."/>
        </authorList>
    </citation>
    <scope>NUCLEOTIDE SEQUENCE [LARGE SCALE GENOMIC DNA]</scope>
</reference>